<feature type="domain" description="Enkurin" evidence="2">
    <location>
        <begin position="218"/>
        <end position="335"/>
    </location>
</feature>
<dbReference type="HOGENOM" id="CLU_790963_0_0_1"/>
<dbReference type="Proteomes" id="UP000011087">
    <property type="component" value="Unassembled WGS sequence"/>
</dbReference>
<dbReference type="KEGG" id="gtt:GUITHDRAFT_100459"/>
<dbReference type="RefSeq" id="XP_005841191.1">
    <property type="nucleotide sequence ID" value="XM_005841134.1"/>
</dbReference>
<keyword evidence="5" id="KW-1185">Reference proteome</keyword>
<evidence type="ECO:0000313" key="4">
    <source>
        <dbReference type="EnsemblProtists" id="EKX54211"/>
    </source>
</evidence>
<organism evidence="3">
    <name type="scientific">Guillardia theta (strain CCMP2712)</name>
    <name type="common">Cryptophyte</name>
    <dbReference type="NCBI Taxonomy" id="905079"/>
    <lineage>
        <taxon>Eukaryota</taxon>
        <taxon>Cryptophyceae</taxon>
        <taxon>Pyrenomonadales</taxon>
        <taxon>Geminigeraceae</taxon>
        <taxon>Guillardia</taxon>
    </lineage>
</organism>
<protein>
    <recommendedName>
        <fullName evidence="2">Enkurin domain-containing protein</fullName>
    </recommendedName>
</protein>
<evidence type="ECO:0000259" key="2">
    <source>
        <dbReference type="PROSITE" id="PS51665"/>
    </source>
</evidence>
<dbReference type="GeneID" id="17310734"/>
<sequence length="351" mass="40656">MSSLSCKPHAQGKYLKLQDEDWARGINGPIFSRTLCGGANASGTLFKWDELPSRQREKLVQSATPIPWQALVQEEEVSSPWPHHPAGLNRTLPPPDPSTLYDENGNLFKSAFTRQLEEEHWRMKKSMTSLSMTTSIGKPPGFHRPNPMEFTRKSLKTLPQHDTLRLLQRDLRKVIVDGSRIESKEDKKIRRLLMEDFSSLLRGGDLRSPSRLKRLKRISRLSSKKEEDEKQTEVQKKPEDAARRVTATLVFPARPPKTAPPTHSLTFLPEESRQQLIDQLKDEWEGHNRMLQRYSLSLNYLDSISRVRKREEAEHNMKLIEDKIKLLSHQNIIIHDQPPSVRTRTRTRMRS</sequence>
<dbReference type="InterPro" id="IPR027012">
    <property type="entry name" value="Enkurin_dom"/>
</dbReference>
<reference evidence="4" key="3">
    <citation type="submission" date="2016-03" db="UniProtKB">
        <authorList>
            <consortium name="EnsemblProtists"/>
        </authorList>
    </citation>
    <scope>IDENTIFICATION</scope>
</reference>
<dbReference type="PaxDb" id="55529-EKX54211"/>
<evidence type="ECO:0000256" key="1">
    <source>
        <dbReference type="SAM" id="MobiDB-lite"/>
    </source>
</evidence>
<reference evidence="3 5" key="1">
    <citation type="journal article" date="2012" name="Nature">
        <title>Algal genomes reveal evolutionary mosaicism and the fate of nucleomorphs.</title>
        <authorList>
            <consortium name="DOE Joint Genome Institute"/>
            <person name="Curtis B.A."/>
            <person name="Tanifuji G."/>
            <person name="Burki F."/>
            <person name="Gruber A."/>
            <person name="Irimia M."/>
            <person name="Maruyama S."/>
            <person name="Arias M.C."/>
            <person name="Ball S.G."/>
            <person name="Gile G.H."/>
            <person name="Hirakawa Y."/>
            <person name="Hopkins J.F."/>
            <person name="Kuo A."/>
            <person name="Rensing S.A."/>
            <person name="Schmutz J."/>
            <person name="Symeonidi A."/>
            <person name="Elias M."/>
            <person name="Eveleigh R.J."/>
            <person name="Herman E.K."/>
            <person name="Klute M.J."/>
            <person name="Nakayama T."/>
            <person name="Obornik M."/>
            <person name="Reyes-Prieto A."/>
            <person name="Armbrust E.V."/>
            <person name="Aves S.J."/>
            <person name="Beiko R.G."/>
            <person name="Coutinho P."/>
            <person name="Dacks J.B."/>
            <person name="Durnford D.G."/>
            <person name="Fast N.M."/>
            <person name="Green B.R."/>
            <person name="Grisdale C.J."/>
            <person name="Hempel F."/>
            <person name="Henrissat B."/>
            <person name="Hoppner M.P."/>
            <person name="Ishida K."/>
            <person name="Kim E."/>
            <person name="Koreny L."/>
            <person name="Kroth P.G."/>
            <person name="Liu Y."/>
            <person name="Malik S.B."/>
            <person name="Maier U.G."/>
            <person name="McRose D."/>
            <person name="Mock T."/>
            <person name="Neilson J.A."/>
            <person name="Onodera N.T."/>
            <person name="Poole A.M."/>
            <person name="Pritham E.J."/>
            <person name="Richards T.A."/>
            <person name="Rocap G."/>
            <person name="Roy S.W."/>
            <person name="Sarai C."/>
            <person name="Schaack S."/>
            <person name="Shirato S."/>
            <person name="Slamovits C.H."/>
            <person name="Spencer D.F."/>
            <person name="Suzuki S."/>
            <person name="Worden A.Z."/>
            <person name="Zauner S."/>
            <person name="Barry K."/>
            <person name="Bell C."/>
            <person name="Bharti A.K."/>
            <person name="Crow J.A."/>
            <person name="Grimwood J."/>
            <person name="Kramer R."/>
            <person name="Lindquist E."/>
            <person name="Lucas S."/>
            <person name="Salamov A."/>
            <person name="McFadden G.I."/>
            <person name="Lane C.E."/>
            <person name="Keeling P.J."/>
            <person name="Gray M.W."/>
            <person name="Grigoriev I.V."/>
            <person name="Archibald J.M."/>
        </authorList>
    </citation>
    <scope>NUCLEOTIDE SEQUENCE</scope>
    <source>
        <strain evidence="3 5">CCMP2712</strain>
    </source>
</reference>
<feature type="compositionally biased region" description="Basic and acidic residues" evidence="1">
    <location>
        <begin position="223"/>
        <end position="240"/>
    </location>
</feature>
<feature type="region of interest" description="Disordered" evidence="1">
    <location>
        <begin position="217"/>
        <end position="240"/>
    </location>
</feature>
<dbReference type="Pfam" id="PF13864">
    <property type="entry name" value="Enkurin"/>
    <property type="match status" value="1"/>
</dbReference>
<evidence type="ECO:0000313" key="5">
    <source>
        <dbReference type="Proteomes" id="UP000011087"/>
    </source>
</evidence>
<name>L1K027_GUITC</name>
<reference evidence="5" key="2">
    <citation type="submission" date="2012-11" db="EMBL/GenBank/DDBJ databases">
        <authorList>
            <person name="Kuo A."/>
            <person name="Curtis B.A."/>
            <person name="Tanifuji G."/>
            <person name="Burki F."/>
            <person name="Gruber A."/>
            <person name="Irimia M."/>
            <person name="Maruyama S."/>
            <person name="Arias M.C."/>
            <person name="Ball S.G."/>
            <person name="Gile G.H."/>
            <person name="Hirakawa Y."/>
            <person name="Hopkins J.F."/>
            <person name="Rensing S.A."/>
            <person name="Schmutz J."/>
            <person name="Symeonidi A."/>
            <person name="Elias M."/>
            <person name="Eveleigh R.J."/>
            <person name="Herman E.K."/>
            <person name="Klute M.J."/>
            <person name="Nakayama T."/>
            <person name="Obornik M."/>
            <person name="Reyes-Prieto A."/>
            <person name="Armbrust E.V."/>
            <person name="Aves S.J."/>
            <person name="Beiko R.G."/>
            <person name="Coutinho P."/>
            <person name="Dacks J.B."/>
            <person name="Durnford D.G."/>
            <person name="Fast N.M."/>
            <person name="Green B.R."/>
            <person name="Grisdale C."/>
            <person name="Hempe F."/>
            <person name="Henrissat B."/>
            <person name="Hoppner M.P."/>
            <person name="Ishida K.-I."/>
            <person name="Kim E."/>
            <person name="Koreny L."/>
            <person name="Kroth P.G."/>
            <person name="Liu Y."/>
            <person name="Malik S.-B."/>
            <person name="Maier U.G."/>
            <person name="McRose D."/>
            <person name="Mock T."/>
            <person name="Neilson J.A."/>
            <person name="Onodera N.T."/>
            <person name="Poole A.M."/>
            <person name="Pritham E.J."/>
            <person name="Richards T.A."/>
            <person name="Rocap G."/>
            <person name="Roy S.W."/>
            <person name="Sarai C."/>
            <person name="Schaack S."/>
            <person name="Shirato S."/>
            <person name="Slamovits C.H."/>
            <person name="Spencer D.F."/>
            <person name="Suzuki S."/>
            <person name="Worden A.Z."/>
            <person name="Zauner S."/>
            <person name="Barry K."/>
            <person name="Bell C."/>
            <person name="Bharti A.K."/>
            <person name="Crow J.A."/>
            <person name="Grimwood J."/>
            <person name="Kramer R."/>
            <person name="Lindquist E."/>
            <person name="Lucas S."/>
            <person name="Salamov A."/>
            <person name="McFadden G.I."/>
            <person name="Lane C.E."/>
            <person name="Keeling P.J."/>
            <person name="Gray M.W."/>
            <person name="Grigoriev I.V."/>
            <person name="Archibald J.M."/>
        </authorList>
    </citation>
    <scope>NUCLEOTIDE SEQUENCE</scope>
    <source>
        <strain evidence="5">CCMP2712</strain>
    </source>
</reference>
<dbReference type="EnsemblProtists" id="EKX54211">
    <property type="protein sequence ID" value="EKX54211"/>
    <property type="gene ID" value="GUITHDRAFT_100459"/>
</dbReference>
<accession>L1K027</accession>
<proteinExistence type="predicted"/>
<evidence type="ECO:0000313" key="3">
    <source>
        <dbReference type="EMBL" id="EKX54211.1"/>
    </source>
</evidence>
<gene>
    <name evidence="3" type="ORF">GUITHDRAFT_100459</name>
</gene>
<dbReference type="EMBL" id="JH992968">
    <property type="protein sequence ID" value="EKX54211.1"/>
    <property type="molecule type" value="Genomic_DNA"/>
</dbReference>
<dbReference type="AlphaFoldDB" id="L1K027"/>
<dbReference type="PROSITE" id="PS51665">
    <property type="entry name" value="ENKURIN"/>
    <property type="match status" value="1"/>
</dbReference>